<comment type="catalytic activity">
    <reaction evidence="1 11">
        <text>Release of an N-terminal dipeptide from a peptide comprising four or more residues, with broad specificity. Also acts on dipeptidyl 2-naphthylamides.</text>
        <dbReference type="EC" id="3.4.14.4"/>
    </reaction>
</comment>
<keyword evidence="9 11" id="KW-0862">Zinc</keyword>
<dbReference type="PANTHER" id="PTHR23422:SF11">
    <property type="entry name" value="DIPEPTIDYL PEPTIDASE 3"/>
    <property type="match status" value="1"/>
</dbReference>
<keyword evidence="5 11" id="KW-0963">Cytoplasm</keyword>
<dbReference type="AlphaFoldDB" id="A0A9P7YZ53"/>
<dbReference type="GO" id="GO:0006508">
    <property type="term" value="P:proteolysis"/>
    <property type="evidence" value="ECO:0007669"/>
    <property type="project" value="UniProtKB-KW"/>
</dbReference>
<dbReference type="GO" id="GO:0004177">
    <property type="term" value="F:aminopeptidase activity"/>
    <property type="evidence" value="ECO:0007669"/>
    <property type="project" value="UniProtKB-KW"/>
</dbReference>
<evidence type="ECO:0000256" key="6">
    <source>
        <dbReference type="ARBA" id="ARBA00022670"/>
    </source>
</evidence>
<keyword evidence="6 11" id="KW-0645">Protease</keyword>
<evidence type="ECO:0000256" key="10">
    <source>
        <dbReference type="ARBA" id="ARBA00023049"/>
    </source>
</evidence>
<dbReference type="GO" id="GO:0005737">
    <property type="term" value="C:cytoplasm"/>
    <property type="evidence" value="ECO:0007669"/>
    <property type="project" value="UniProtKB-SubCell"/>
</dbReference>
<evidence type="ECO:0000313" key="15">
    <source>
        <dbReference type="Proteomes" id="UP000887226"/>
    </source>
</evidence>
<organism evidence="14 15">
    <name type="scientific">Calycina marina</name>
    <dbReference type="NCBI Taxonomy" id="1763456"/>
    <lineage>
        <taxon>Eukaryota</taxon>
        <taxon>Fungi</taxon>
        <taxon>Dikarya</taxon>
        <taxon>Ascomycota</taxon>
        <taxon>Pezizomycotina</taxon>
        <taxon>Leotiomycetes</taxon>
        <taxon>Helotiales</taxon>
        <taxon>Pezizellaceae</taxon>
        <taxon>Calycina</taxon>
    </lineage>
</organism>
<keyword evidence="10 11" id="KW-0482">Metalloprotease</keyword>
<evidence type="ECO:0000313" key="14">
    <source>
        <dbReference type="EMBL" id="KAG9242072.1"/>
    </source>
</evidence>
<evidence type="ECO:0000256" key="12">
    <source>
        <dbReference type="PIRSR" id="PIRSR007828-1"/>
    </source>
</evidence>
<dbReference type="PIRSF" id="PIRSF007828">
    <property type="entry name" value="Dipeptidyl-peptidase_III"/>
    <property type="match status" value="1"/>
</dbReference>
<dbReference type="Pfam" id="PF03571">
    <property type="entry name" value="Peptidase_M49"/>
    <property type="match status" value="1"/>
</dbReference>
<keyword evidence="7 11" id="KW-0479">Metal-binding</keyword>
<evidence type="ECO:0000256" key="5">
    <source>
        <dbReference type="ARBA" id="ARBA00022490"/>
    </source>
</evidence>
<reference evidence="14" key="1">
    <citation type="journal article" date="2021" name="IMA Fungus">
        <title>Genomic characterization of three marine fungi, including Emericellopsis atlantica sp. nov. with signatures of a generalist lifestyle and marine biomass degradation.</title>
        <authorList>
            <person name="Hagestad O.C."/>
            <person name="Hou L."/>
            <person name="Andersen J.H."/>
            <person name="Hansen E.H."/>
            <person name="Altermark B."/>
            <person name="Li C."/>
            <person name="Kuhnert E."/>
            <person name="Cox R.J."/>
            <person name="Crous P.W."/>
            <person name="Spatafora J.W."/>
            <person name="Lail K."/>
            <person name="Amirebrahimi M."/>
            <person name="Lipzen A."/>
            <person name="Pangilinan J."/>
            <person name="Andreopoulos W."/>
            <person name="Hayes R.D."/>
            <person name="Ng V."/>
            <person name="Grigoriev I.V."/>
            <person name="Jackson S.A."/>
            <person name="Sutton T.D.S."/>
            <person name="Dobson A.D.W."/>
            <person name="Rama T."/>
        </authorList>
    </citation>
    <scope>NUCLEOTIDE SEQUENCE</scope>
    <source>
        <strain evidence="14">TRa3180A</strain>
    </source>
</reference>
<evidence type="ECO:0000256" key="1">
    <source>
        <dbReference type="ARBA" id="ARBA00001336"/>
    </source>
</evidence>
<evidence type="ECO:0000256" key="3">
    <source>
        <dbReference type="ARBA" id="ARBA00010200"/>
    </source>
</evidence>
<evidence type="ECO:0000256" key="8">
    <source>
        <dbReference type="ARBA" id="ARBA00022801"/>
    </source>
</evidence>
<dbReference type="EMBL" id="MU254117">
    <property type="protein sequence ID" value="KAG9242072.1"/>
    <property type="molecule type" value="Genomic_DNA"/>
</dbReference>
<name>A0A9P7YZ53_9HELO</name>
<sequence>MPPPVHQLKIESAFNSLSDKEKLYAHYMSRAAWYGTKIILRQVSPESIGIFDLLLEIYAHFSGEWSKLAEECELSQADVDSFVDYSATFLSNVGNYYGSGDQKFVPTVEPDFFRKLGQKSSKLKELYEAVAVPMFSIPPFSLGFPGKMTQSMYYPAPLKISQEEISLVSKSLEERSIYPENTRIQKSVVSGVTIYEVLLASTEAAEDFVEFHLPSLDGYVRIIKGDHANELKLICSCLAEAAKNAANVTQKIFLAEYIESFQTGDLQAYRQSQRTWIKDKQPRIESIFGFVEPYRDPYGTRAEFEGLVAISDPNETKVLTALVDHSAKFIRRLPWIDGRSTENDGKGPFEKALFEPPDFSSVHALVYCSSIIFPGINLPNYNDIRQESGFKNVIVANRMSTESNQSEISPFIDSSEAERFHKHKFPAYYWWVVLHELLGHGTGKMMVEEADGKFNFDAENPPINPLTGRPISSWYLPGQTWTGQFGDLATTVDECRAELVGAYLMDDAELLALLGFNTDTKITAQDITYNLYLQLGIDGVRGLQNFNIDDAKWGQAHSRAHFAMLKCLLLNGNGFMSIDCDPTRESLIVRVDRSRIVTCGKPALGEMLLRLHMYRCIADADACRSYYENLSRVDGEYLEWRKIVIAKKQPKWVFVQANTFLHGEEVTLKEYEPTPRGVFQSWAERAI</sequence>
<dbReference type="InterPro" id="IPR039461">
    <property type="entry name" value="Peptidase_M49"/>
</dbReference>
<evidence type="ECO:0000256" key="13">
    <source>
        <dbReference type="PIRSR" id="PIRSR007828-2"/>
    </source>
</evidence>
<dbReference type="GO" id="GO:0046872">
    <property type="term" value="F:metal ion binding"/>
    <property type="evidence" value="ECO:0007669"/>
    <property type="project" value="UniProtKB-KW"/>
</dbReference>
<comment type="similarity">
    <text evidence="3 11">Belongs to the peptidase M49 family.</text>
</comment>
<gene>
    <name evidence="14" type="ORF">BJ878DRAFT_426720</name>
</gene>
<feature type="binding site" evidence="13">
    <location>
        <position position="440"/>
    </location>
    <ligand>
        <name>Zn(2+)</name>
        <dbReference type="ChEBI" id="CHEBI:29105"/>
        <note>catalytic</note>
    </ligand>
</feature>
<keyword evidence="8 11" id="KW-0378">Hydrolase</keyword>
<keyword evidence="15" id="KW-1185">Reference proteome</keyword>
<evidence type="ECO:0000256" key="2">
    <source>
        <dbReference type="ARBA" id="ARBA00004496"/>
    </source>
</evidence>
<dbReference type="OrthoDB" id="4694525at2759"/>
<dbReference type="PANTHER" id="PTHR23422">
    <property type="entry name" value="DIPEPTIDYL PEPTIDASE III-RELATED"/>
    <property type="match status" value="1"/>
</dbReference>
<feature type="binding site" evidence="13">
    <location>
        <position position="494"/>
    </location>
    <ligand>
        <name>Zn(2+)</name>
        <dbReference type="ChEBI" id="CHEBI:29105"/>
        <note>catalytic</note>
    </ligand>
</feature>
<comment type="caution">
    <text evidence="14">The sequence shown here is derived from an EMBL/GenBank/DDBJ whole genome shotgun (WGS) entry which is preliminary data.</text>
</comment>
<dbReference type="Proteomes" id="UP000887226">
    <property type="component" value="Unassembled WGS sequence"/>
</dbReference>
<protein>
    <recommendedName>
        <fullName evidence="11">Dipeptidyl peptidase 3</fullName>
        <ecNumber evidence="11">3.4.14.4</ecNumber>
    </recommendedName>
    <alternativeName>
        <fullName evidence="11">Dipeptidyl aminopeptidase III</fullName>
    </alternativeName>
    <alternativeName>
        <fullName evidence="11">Dipeptidyl peptidase III</fullName>
    </alternativeName>
</protein>
<evidence type="ECO:0000256" key="4">
    <source>
        <dbReference type="ARBA" id="ARBA00022438"/>
    </source>
</evidence>
<dbReference type="EC" id="3.4.14.4" evidence="11"/>
<comment type="cofactor">
    <cofactor evidence="11 13">
        <name>Zn(2+)</name>
        <dbReference type="ChEBI" id="CHEBI:29105"/>
    </cofactor>
    <text evidence="11 13">Binds 1 zinc ion per subunit.</text>
</comment>
<keyword evidence="4 11" id="KW-0031">Aminopeptidase</keyword>
<proteinExistence type="inferred from homology"/>
<feature type="binding site" evidence="13">
    <location>
        <position position="435"/>
    </location>
    <ligand>
        <name>Zn(2+)</name>
        <dbReference type="ChEBI" id="CHEBI:29105"/>
        <note>catalytic</note>
    </ligand>
</feature>
<evidence type="ECO:0000256" key="11">
    <source>
        <dbReference type="PIRNR" id="PIRNR007828"/>
    </source>
</evidence>
<dbReference type="InterPro" id="IPR005317">
    <property type="entry name" value="Dipeptidyl-peptase3"/>
</dbReference>
<comment type="subcellular location">
    <subcellularLocation>
        <location evidence="2">Cytoplasm</location>
    </subcellularLocation>
</comment>
<evidence type="ECO:0000256" key="7">
    <source>
        <dbReference type="ARBA" id="ARBA00022723"/>
    </source>
</evidence>
<accession>A0A9P7YZ53</accession>
<dbReference type="Gene3D" id="3.30.540.30">
    <property type="match status" value="3"/>
</dbReference>
<dbReference type="GO" id="GO:0008239">
    <property type="term" value="F:dipeptidyl-peptidase activity"/>
    <property type="evidence" value="ECO:0007669"/>
    <property type="project" value="UniProtKB-UniRule"/>
</dbReference>
<feature type="active site" evidence="12">
    <location>
        <position position="436"/>
    </location>
</feature>
<dbReference type="GO" id="GO:0008235">
    <property type="term" value="F:metalloexopeptidase activity"/>
    <property type="evidence" value="ECO:0007669"/>
    <property type="project" value="InterPro"/>
</dbReference>
<evidence type="ECO:0000256" key="9">
    <source>
        <dbReference type="ARBA" id="ARBA00022833"/>
    </source>
</evidence>